<feature type="non-terminal residue" evidence="2">
    <location>
        <position position="1"/>
    </location>
</feature>
<gene>
    <name evidence="2" type="ORF">BDFB_011839</name>
</gene>
<comment type="caution">
    <text evidence="2">The sequence shown here is derived from an EMBL/GenBank/DDBJ whole genome shotgun (WGS) entry which is preliminary data.</text>
</comment>
<evidence type="ECO:0000259" key="1">
    <source>
        <dbReference type="Pfam" id="PF01826"/>
    </source>
</evidence>
<dbReference type="SUPFAM" id="SSF57567">
    <property type="entry name" value="Serine protease inhibitors"/>
    <property type="match status" value="1"/>
</dbReference>
<dbReference type="InterPro" id="IPR002919">
    <property type="entry name" value="TIL_dom"/>
</dbReference>
<organism evidence="2 3">
    <name type="scientific">Asbolus verrucosus</name>
    <name type="common">Desert ironclad beetle</name>
    <dbReference type="NCBI Taxonomy" id="1661398"/>
    <lineage>
        <taxon>Eukaryota</taxon>
        <taxon>Metazoa</taxon>
        <taxon>Ecdysozoa</taxon>
        <taxon>Arthropoda</taxon>
        <taxon>Hexapoda</taxon>
        <taxon>Insecta</taxon>
        <taxon>Pterygota</taxon>
        <taxon>Neoptera</taxon>
        <taxon>Endopterygota</taxon>
        <taxon>Coleoptera</taxon>
        <taxon>Polyphaga</taxon>
        <taxon>Cucujiformia</taxon>
        <taxon>Tenebrionidae</taxon>
        <taxon>Pimeliinae</taxon>
        <taxon>Asbolus</taxon>
    </lineage>
</organism>
<dbReference type="AlphaFoldDB" id="A0A482VND6"/>
<reference evidence="2 3" key="1">
    <citation type="submission" date="2017-03" db="EMBL/GenBank/DDBJ databases">
        <title>Genome of the blue death feigning beetle - Asbolus verrucosus.</title>
        <authorList>
            <person name="Rider S.D."/>
        </authorList>
    </citation>
    <scope>NUCLEOTIDE SEQUENCE [LARGE SCALE GENOMIC DNA]</scope>
    <source>
        <strain evidence="2">Butters</strain>
        <tissue evidence="2">Head and leg muscle</tissue>
    </source>
</reference>
<dbReference type="InterPro" id="IPR036084">
    <property type="entry name" value="Ser_inhib-like_sf"/>
</dbReference>
<feature type="non-terminal residue" evidence="2">
    <location>
        <position position="107"/>
    </location>
</feature>
<dbReference type="Proteomes" id="UP000292052">
    <property type="component" value="Unassembled WGS sequence"/>
</dbReference>
<protein>
    <submittedName>
        <fullName evidence="2">TIL domain containing protein</fullName>
    </submittedName>
</protein>
<dbReference type="Gene3D" id="2.10.25.10">
    <property type="entry name" value="Laminin"/>
    <property type="match status" value="1"/>
</dbReference>
<dbReference type="CDD" id="cd19941">
    <property type="entry name" value="TIL"/>
    <property type="match status" value="1"/>
</dbReference>
<accession>A0A482VND6</accession>
<dbReference type="EMBL" id="QDEB01084765">
    <property type="protein sequence ID" value="RZC33888.1"/>
    <property type="molecule type" value="Genomic_DNA"/>
</dbReference>
<name>A0A482VND6_ASBVE</name>
<evidence type="ECO:0000313" key="3">
    <source>
        <dbReference type="Proteomes" id="UP000292052"/>
    </source>
</evidence>
<evidence type="ECO:0000313" key="2">
    <source>
        <dbReference type="EMBL" id="RZC33888.1"/>
    </source>
</evidence>
<dbReference type="Pfam" id="PF01826">
    <property type="entry name" value="TIL"/>
    <property type="match status" value="1"/>
</dbReference>
<sequence length="107" mass="12411">YIKKTTSLVCNEHEIYTDCINPCQPTCQIPYPRDCPFLICHEGCICKQDFKTKNTKIVVQLVLRRVRDQILCVYRYVSLVAIVRKVLLLMPKMNVASEDVINALHIK</sequence>
<keyword evidence="3" id="KW-1185">Reference proteome</keyword>
<dbReference type="OrthoDB" id="6236007at2759"/>
<proteinExistence type="predicted"/>
<feature type="domain" description="TIL" evidence="1">
    <location>
        <begin position="10"/>
        <end position="55"/>
    </location>
</feature>